<reference evidence="7" key="1">
    <citation type="submission" date="2021-01" db="EMBL/GenBank/DDBJ databases">
        <authorList>
            <person name="Kaushik A."/>
        </authorList>
    </citation>
    <scope>NUCLEOTIDE SEQUENCE</scope>
    <source>
        <strain evidence="7">AG5</strain>
    </source>
</reference>
<feature type="repeat" description="WD" evidence="3">
    <location>
        <begin position="1335"/>
        <end position="1369"/>
    </location>
</feature>
<dbReference type="Gene3D" id="2.130.10.10">
    <property type="entry name" value="YVTN repeat-like/Quinoprotein amine dehydrogenase"/>
    <property type="match status" value="4"/>
</dbReference>
<dbReference type="Gene3D" id="3.50.30.80">
    <property type="entry name" value="IlvD/EDD C-terminal domain-like"/>
    <property type="match status" value="1"/>
</dbReference>
<dbReference type="InterPro" id="IPR056740">
    <property type="entry name" value="ILV_EDD_C"/>
</dbReference>
<dbReference type="GO" id="GO:0003824">
    <property type="term" value="F:catalytic activity"/>
    <property type="evidence" value="ECO:0007669"/>
    <property type="project" value="InterPro"/>
</dbReference>
<evidence type="ECO:0000256" key="3">
    <source>
        <dbReference type="PROSITE-ProRule" id="PRU00221"/>
    </source>
</evidence>
<dbReference type="SUPFAM" id="SSF52540">
    <property type="entry name" value="P-loop containing nucleoside triphosphate hydrolases"/>
    <property type="match status" value="1"/>
</dbReference>
<dbReference type="Pfam" id="PF24883">
    <property type="entry name" value="NPHP3_N"/>
    <property type="match status" value="1"/>
</dbReference>
<dbReference type="EMBL" id="CAJNJQ010000612">
    <property type="protein sequence ID" value="CAE7089149.1"/>
    <property type="molecule type" value="Genomic_DNA"/>
</dbReference>
<dbReference type="InterPro" id="IPR050995">
    <property type="entry name" value="WD-F-box_domain-protein"/>
</dbReference>
<organism evidence="7 8">
    <name type="scientific">Rhizoctonia solani</name>
    <dbReference type="NCBI Taxonomy" id="456999"/>
    <lineage>
        <taxon>Eukaryota</taxon>
        <taxon>Fungi</taxon>
        <taxon>Dikarya</taxon>
        <taxon>Basidiomycota</taxon>
        <taxon>Agaricomycotina</taxon>
        <taxon>Agaricomycetes</taxon>
        <taxon>Cantharellales</taxon>
        <taxon>Ceratobasidiaceae</taxon>
        <taxon>Rhizoctonia</taxon>
    </lineage>
</organism>
<feature type="repeat" description="WD" evidence="3">
    <location>
        <begin position="1251"/>
        <end position="1285"/>
    </location>
</feature>
<evidence type="ECO:0000256" key="4">
    <source>
        <dbReference type="SAM" id="MobiDB-lite"/>
    </source>
</evidence>
<feature type="repeat" description="WD" evidence="3">
    <location>
        <begin position="1158"/>
        <end position="1199"/>
    </location>
</feature>
<evidence type="ECO:0000256" key="1">
    <source>
        <dbReference type="ARBA" id="ARBA00022574"/>
    </source>
</evidence>
<evidence type="ECO:0000313" key="7">
    <source>
        <dbReference type="EMBL" id="CAE7089149.1"/>
    </source>
</evidence>
<evidence type="ECO:0000313" key="8">
    <source>
        <dbReference type="Proteomes" id="UP000663827"/>
    </source>
</evidence>
<dbReference type="Pfam" id="PF24877">
    <property type="entry name" value="ILV_EDD_C"/>
    <property type="match status" value="1"/>
</dbReference>
<feature type="domain" description="Nephrocystin 3-like N-terminal" evidence="6">
    <location>
        <begin position="438"/>
        <end position="599"/>
    </location>
</feature>
<accession>A0A8H3HUQ8</accession>
<dbReference type="InterPro" id="IPR056884">
    <property type="entry name" value="NPHP3-like_N"/>
</dbReference>
<dbReference type="InterPro" id="IPR020472">
    <property type="entry name" value="WD40_PAC1"/>
</dbReference>
<evidence type="ECO:0000259" key="5">
    <source>
        <dbReference type="Pfam" id="PF24877"/>
    </source>
</evidence>
<dbReference type="CDD" id="cd00200">
    <property type="entry name" value="WD40"/>
    <property type="match status" value="2"/>
</dbReference>
<feature type="repeat" description="WD" evidence="3">
    <location>
        <begin position="1115"/>
        <end position="1156"/>
    </location>
</feature>
<keyword evidence="2" id="KW-0677">Repeat</keyword>
<gene>
    <name evidence="7" type="ORF">RDB_LOCUS30416</name>
</gene>
<evidence type="ECO:0000256" key="2">
    <source>
        <dbReference type="ARBA" id="ARBA00022737"/>
    </source>
</evidence>
<dbReference type="InterPro" id="IPR027417">
    <property type="entry name" value="P-loop_NTPase"/>
</dbReference>
<dbReference type="InterPro" id="IPR020558">
    <property type="entry name" value="DiOHA_6PGluconate_deHydtase_CS"/>
</dbReference>
<protein>
    <recommendedName>
        <fullName evidence="9">Vegetative incompatibility protein HET-E-1</fullName>
    </recommendedName>
</protein>
<dbReference type="Pfam" id="PF00400">
    <property type="entry name" value="WD40"/>
    <property type="match status" value="9"/>
</dbReference>
<feature type="repeat" description="WD" evidence="3">
    <location>
        <begin position="1201"/>
        <end position="1243"/>
    </location>
</feature>
<dbReference type="SUPFAM" id="SSF50978">
    <property type="entry name" value="WD40 repeat-like"/>
    <property type="match status" value="2"/>
</dbReference>
<name>A0A8H3HUQ8_9AGAM</name>
<sequence>MGAGLGNSTCLITDGRFSGASRGFIIGHVTPEAHLGGPIALVEDGDKITVDANKRTIDWHVSEEVRATRQTALASRPIRAIMKKVRQLWDRPKETIRKFFGRDKGPTGPSAPIPPIASSLGTALPVVEQASLIPPPETLTPLVPSILSGSVRELEPPVVPVVDQVPPHIPPIHADTLPSEQPSEPLYSRERPPFLVVEQSPTLPAPESTEALAQTQTPTEPAEPTANLNATAAPATPIHDKKPVTAELGIFSRVKSEAWANLKGLLDAINQAASISGLGPVKTVVEGIANCIGIYEEAAQDRKEYDVLRIQLESTFGELKQYFSASPSITTSIASICGSIQKELAYIKIQQAKNIERRFTDAEIYADDVLECYRRIQDHLQRLSRNANISTWVIVDQLATDYRLRGLSPSLWACYNSEKATELKRGPCTEGTRINVLEQMREWAISRHTEGVYWINGMAGTGKTTIAYSLCQQLDTEEHRLLCASFFCSRLLPECRSVGRIIPSIAYQIARCSRPFRYALSKATEEDPDAHTRSVNLQFDSLILGPLSDIKVRDAFPKHMLVVVDALDECEDAKSTQQILEVLLTNSKDLPIKFIVSSRPEASIRHQMEKNGTWVTSRVVLHELDSGEVQMDIKKYLRAELSLISPTEDTIKKLAERAGVLFIYAATVIRYVGYDNFGRNPRARLNAVLGLINKPGMRNSQTEEIDQLYETILQVAISDKKLDQTERDDMKLVLNTVVCAKAPLPVDALNGLLKFGDAERVNAALRPLWSVLHIKGQNMPVTTLHASFPDYLTDPERSGDSVWHCDAAIHHHILAQRCFECIRDARPQFNICRLESSYLNDSEVKDLDMRVDRYIPSGLRYACRHWASHLHMSDSPTTPNLVVLLEQFLANNLLLWLEIMNLTQDISVTPEELTTASQWATVSWVRFIWAHLIFIQRHGATDGLMNLMRDVLRFTLAIASSPVRQSTPHIYISMLSSLKSHSPMQKHYGHRMHGMVGVGGTARDQWQRRLRGWSFAIGRHAGPATCSPDCTMLAIAKGDPKGSISLVDISSGCLVRDISQKDIEILCLCFSPDGTHLASGTFDGAIWVWDVCNGQLALGPLKGLPRPDLTRWESMGMKNHPIFSLVYSHSGSYIISGSADGAIQLWDAKSGKPTTAPLLGHTYTVISMAISPDDTKLVFGSYDKTIRVWNMQSGSLVFSPIKGHTMPVTSIAISLDGKFIVSGSQHDCTVRIWDIQTGQAVTSPLSFTSGVRVIAISPDNAHISVALDDGTIQIWDALTAKAVSGRLQAYDPECNTNMLTYSPDGTRIISCSPSYGSLSLFDPRTVAMIGDVDTLPARPERILSIDISPDGKHIVSGSDRHTLRIWDINGDLIHGPLAEHASGVRLVRYSADGNRILSCSSDPTLRQWNARNGRLIQVINPIEEKNRYESFQSPWFRCAAYSPDGGHIATLSYSSDVCIWCSTTGKMARRPICIPLSMSTLKPAGISINFSTNGKTLVTSHEDGTVQVRDPKTRRLISHNKLQSDDGVRVRAFSFSTDLVYNVLIQGSDNPTMCRRFTQTGELTPGHFNGHDAEITSIQFSPDGSRIISGSRDKAVHIWDARSGTSIFGPLNGHADRVNSVAYSPDGTYVASASDDATIRIWDASTQPNSSQHVSWVIKKDGWAMDDQSRRLFWVPPELHNSLILPRNKMVISCEGYVRLNFEGAYIGEAWVNCWTDN</sequence>
<dbReference type="SUPFAM" id="SSF52016">
    <property type="entry name" value="LeuD/IlvD-like"/>
    <property type="match status" value="1"/>
</dbReference>
<dbReference type="SMART" id="SM00320">
    <property type="entry name" value="WD40"/>
    <property type="match status" value="12"/>
</dbReference>
<dbReference type="InterPro" id="IPR015943">
    <property type="entry name" value="WD40/YVTN_repeat-like_dom_sf"/>
</dbReference>
<dbReference type="PANTHER" id="PTHR14604">
    <property type="entry name" value="WD40 REPEAT PF20"/>
    <property type="match status" value="1"/>
</dbReference>
<dbReference type="InterPro" id="IPR042096">
    <property type="entry name" value="Dihydro-acid_dehy_C"/>
</dbReference>
<dbReference type="PROSITE" id="PS00887">
    <property type="entry name" value="ILVD_EDD_2"/>
    <property type="match status" value="1"/>
</dbReference>
<feature type="repeat" description="WD" evidence="3">
    <location>
        <begin position="1611"/>
        <end position="1652"/>
    </location>
</feature>
<dbReference type="InterPro" id="IPR036322">
    <property type="entry name" value="WD40_repeat_dom_sf"/>
</dbReference>
<dbReference type="PROSITE" id="PS00678">
    <property type="entry name" value="WD_REPEATS_1"/>
    <property type="match status" value="5"/>
</dbReference>
<keyword evidence="1 3" id="KW-0853">WD repeat</keyword>
<dbReference type="Gene3D" id="3.40.50.300">
    <property type="entry name" value="P-loop containing nucleotide triphosphate hydrolases"/>
    <property type="match status" value="1"/>
</dbReference>
<dbReference type="PRINTS" id="PR00320">
    <property type="entry name" value="GPROTEINBRPT"/>
</dbReference>
<proteinExistence type="predicted"/>
<feature type="region of interest" description="Disordered" evidence="4">
    <location>
        <begin position="202"/>
        <end position="227"/>
    </location>
</feature>
<feature type="repeat" description="WD" evidence="3">
    <location>
        <begin position="1377"/>
        <end position="1418"/>
    </location>
</feature>
<dbReference type="Proteomes" id="UP000663827">
    <property type="component" value="Unassembled WGS sequence"/>
</dbReference>
<dbReference type="PANTHER" id="PTHR14604:SF4">
    <property type="entry name" value="F-BOX DOMAIN-CONTAINING PROTEIN"/>
    <property type="match status" value="1"/>
</dbReference>
<comment type="caution">
    <text evidence="7">The sequence shown here is derived from an EMBL/GenBank/DDBJ whole genome shotgun (WGS) entry which is preliminary data.</text>
</comment>
<dbReference type="PROSITE" id="PS50294">
    <property type="entry name" value="WD_REPEATS_REGION"/>
    <property type="match status" value="8"/>
</dbReference>
<evidence type="ECO:0008006" key="9">
    <source>
        <dbReference type="Google" id="ProtNLM"/>
    </source>
</evidence>
<feature type="repeat" description="WD" evidence="3">
    <location>
        <begin position="1058"/>
        <end position="1091"/>
    </location>
</feature>
<feature type="domain" description="Dihydroxy-acid/6-phosphogluconate dehydratase C-terminal" evidence="5">
    <location>
        <begin position="1"/>
        <end position="88"/>
    </location>
</feature>
<dbReference type="PROSITE" id="PS50082">
    <property type="entry name" value="WD_REPEATS_2"/>
    <property type="match status" value="9"/>
</dbReference>
<dbReference type="InterPro" id="IPR001680">
    <property type="entry name" value="WD40_rpt"/>
</dbReference>
<evidence type="ECO:0000259" key="6">
    <source>
        <dbReference type="Pfam" id="PF24883"/>
    </source>
</evidence>
<feature type="compositionally biased region" description="Low complexity" evidence="4">
    <location>
        <begin position="213"/>
        <end position="227"/>
    </location>
</feature>
<dbReference type="InterPro" id="IPR019775">
    <property type="entry name" value="WD40_repeat_CS"/>
</dbReference>
<feature type="repeat" description="WD" evidence="3">
    <location>
        <begin position="1568"/>
        <end position="1609"/>
    </location>
</feature>